<feature type="transmembrane region" description="Helical" evidence="1">
    <location>
        <begin position="74"/>
        <end position="96"/>
    </location>
</feature>
<evidence type="ECO:0000313" key="3">
    <source>
        <dbReference type="Proteomes" id="UP000196694"/>
    </source>
</evidence>
<accession>A0A211YPU5</accession>
<dbReference type="EMBL" id="NCQP01000002">
    <property type="protein sequence ID" value="OWJ54936.1"/>
    <property type="molecule type" value="Genomic_DNA"/>
</dbReference>
<reference evidence="2 3" key="1">
    <citation type="submission" date="2017-05" db="EMBL/GenBank/DDBJ databases">
        <title>The draft genome of the hyperthermophilic archaeon 'Pyrodictium delaneyi strain Hulk', an iron and nitrate reducer, reveals the capacity for sulfate reduction.</title>
        <authorList>
            <person name="Demey L.M."/>
            <person name="Miller C."/>
            <person name="Manzella M."/>
            <person name="Reguera G."/>
            <person name="Kashefi K."/>
        </authorList>
    </citation>
    <scope>NUCLEOTIDE SEQUENCE [LARGE SCALE GENOMIC DNA]</scope>
    <source>
        <strain evidence="2 3">Hulk</strain>
    </source>
</reference>
<dbReference type="Proteomes" id="UP000196694">
    <property type="component" value="Unassembled WGS sequence"/>
</dbReference>
<sequence>MNAVLPRLVRNFVAIVIANLVWGIGWGFTPLVPLYALEIGVPEALYGLVYGLGFLVAMISGLLGGLLASRGPRAAWVTAVASYAVAGAGLLVMLVWRGLPGFVLGYALYSLNSIGWPRWRRFSLAPGPRLGLLCLPCLRVYEWARL</sequence>
<gene>
    <name evidence="2" type="ORF">Pdsh_04350</name>
</gene>
<name>A0A211YPU5_9CREN</name>
<dbReference type="Gene3D" id="1.20.1250.20">
    <property type="entry name" value="MFS general substrate transporter like domains"/>
    <property type="match status" value="1"/>
</dbReference>
<comment type="caution">
    <text evidence="2">The sequence shown here is derived from an EMBL/GenBank/DDBJ whole genome shotgun (WGS) entry which is preliminary data.</text>
</comment>
<keyword evidence="1" id="KW-0472">Membrane</keyword>
<dbReference type="AlphaFoldDB" id="A0A211YPU5"/>
<keyword evidence="3" id="KW-1185">Reference proteome</keyword>
<evidence type="ECO:0000313" key="2">
    <source>
        <dbReference type="EMBL" id="OWJ54936.1"/>
    </source>
</evidence>
<proteinExistence type="predicted"/>
<dbReference type="InterPro" id="IPR036259">
    <property type="entry name" value="MFS_trans_sf"/>
</dbReference>
<keyword evidence="1" id="KW-0812">Transmembrane</keyword>
<feature type="transmembrane region" description="Helical" evidence="1">
    <location>
        <begin position="44"/>
        <end position="67"/>
    </location>
</feature>
<protein>
    <submittedName>
        <fullName evidence="2">Uncharacterized protein</fullName>
    </submittedName>
</protein>
<evidence type="ECO:0000256" key="1">
    <source>
        <dbReference type="SAM" id="Phobius"/>
    </source>
</evidence>
<organism evidence="2 3">
    <name type="scientific">Pyrodictium delaneyi</name>
    <dbReference type="NCBI Taxonomy" id="1273541"/>
    <lineage>
        <taxon>Archaea</taxon>
        <taxon>Thermoproteota</taxon>
        <taxon>Thermoprotei</taxon>
        <taxon>Desulfurococcales</taxon>
        <taxon>Pyrodictiaceae</taxon>
        <taxon>Pyrodictium</taxon>
    </lineage>
</organism>
<keyword evidence="1" id="KW-1133">Transmembrane helix</keyword>
<feature type="transmembrane region" description="Helical" evidence="1">
    <location>
        <begin position="12"/>
        <end position="32"/>
    </location>
</feature>
<dbReference type="SUPFAM" id="SSF103473">
    <property type="entry name" value="MFS general substrate transporter"/>
    <property type="match status" value="1"/>
</dbReference>